<evidence type="ECO:0000313" key="2">
    <source>
        <dbReference type="WBParaSite" id="Csp11.Scaffold629.g10079.t5"/>
    </source>
</evidence>
<reference evidence="2" key="1">
    <citation type="submission" date="2016-11" db="UniProtKB">
        <authorList>
            <consortium name="WormBaseParasite"/>
        </authorList>
    </citation>
    <scope>IDENTIFICATION</scope>
</reference>
<protein>
    <submittedName>
        <fullName evidence="2">Death domain-containing protein</fullName>
    </submittedName>
</protein>
<dbReference type="WBParaSite" id="Csp11.Scaffold629.g10079.t5">
    <property type="protein sequence ID" value="Csp11.Scaffold629.g10079.t5"/>
    <property type="gene ID" value="Csp11.Scaffold629.g10079"/>
</dbReference>
<accession>A0A1I7TN45</accession>
<keyword evidence="1" id="KW-1185">Reference proteome</keyword>
<name>A0A1I7TN45_9PELO</name>
<proteinExistence type="predicted"/>
<dbReference type="AlphaFoldDB" id="A0A1I7TN45"/>
<dbReference type="Proteomes" id="UP000095282">
    <property type="component" value="Unplaced"/>
</dbReference>
<sequence length="303" mass="35461">MATQISSWFEQMDKKGVEECWNSSKLCTKSQLADMWGRLGLVVDGVDLDNFHKKITVSLAEGLIRMSQTKIGWRKMSSMSSDPNSIFFSNTQEAFGRKFDDFDVNTEVFRILLKSHPNEIETSIGDAIRVISDALQSNYYSKVTPRVSSSAIVQKKECSGKTQWRTNIIKRLNKMIRSLIFRLGTSFQTLIQRYWCFIVTEIKKKYRFNIINNEIELNIKRPTNNYTWAMRVISAFLQSNCGDAPFPGKREWKNIFIERTNEILSDLVITLVVNMKRHRKDNHIIYMKQHGWKLDEIDWMEDE</sequence>
<evidence type="ECO:0000313" key="1">
    <source>
        <dbReference type="Proteomes" id="UP000095282"/>
    </source>
</evidence>
<organism evidence="1 2">
    <name type="scientific">Caenorhabditis tropicalis</name>
    <dbReference type="NCBI Taxonomy" id="1561998"/>
    <lineage>
        <taxon>Eukaryota</taxon>
        <taxon>Metazoa</taxon>
        <taxon>Ecdysozoa</taxon>
        <taxon>Nematoda</taxon>
        <taxon>Chromadorea</taxon>
        <taxon>Rhabditida</taxon>
        <taxon>Rhabditina</taxon>
        <taxon>Rhabditomorpha</taxon>
        <taxon>Rhabditoidea</taxon>
        <taxon>Rhabditidae</taxon>
        <taxon>Peloderinae</taxon>
        <taxon>Caenorhabditis</taxon>
    </lineage>
</organism>